<dbReference type="Pfam" id="PF13923">
    <property type="entry name" value="zf-C3HC4_2"/>
    <property type="match status" value="1"/>
</dbReference>
<dbReference type="PANTHER" id="PTHR23327:SF42">
    <property type="entry name" value="LON PEPTIDASE N-TERMINAL DOMAIN AND RING FINGER PROTEIN C14F5.10C"/>
    <property type="match status" value="1"/>
</dbReference>
<dbReference type="PANTHER" id="PTHR23327">
    <property type="entry name" value="RING FINGER PROTEIN 127"/>
    <property type="match status" value="1"/>
</dbReference>
<dbReference type="Gene3D" id="1.20.58.1480">
    <property type="match status" value="1"/>
</dbReference>
<evidence type="ECO:0000256" key="1">
    <source>
        <dbReference type="ARBA" id="ARBA00022723"/>
    </source>
</evidence>
<dbReference type="SMART" id="SM00184">
    <property type="entry name" value="RING"/>
    <property type="match status" value="1"/>
</dbReference>
<dbReference type="Gene3D" id="1.25.40.10">
    <property type="entry name" value="Tetratricopeptide repeat domain"/>
    <property type="match status" value="1"/>
</dbReference>
<dbReference type="InterPro" id="IPR017907">
    <property type="entry name" value="Znf_RING_CS"/>
</dbReference>
<dbReference type="SUPFAM" id="SSF57850">
    <property type="entry name" value="RING/U-box"/>
    <property type="match status" value="1"/>
</dbReference>
<accession>A0AA36E6E8</accession>
<keyword evidence="3" id="KW-0862">Zinc</keyword>
<dbReference type="PROSITE" id="PS51787">
    <property type="entry name" value="LON_N"/>
    <property type="match status" value="1"/>
</dbReference>
<dbReference type="InterPro" id="IPR011990">
    <property type="entry name" value="TPR-like_helical_dom_sf"/>
</dbReference>
<keyword evidence="2 4" id="KW-0863">Zinc-finger</keyword>
<dbReference type="Gene3D" id="2.30.130.40">
    <property type="entry name" value="LON domain-like"/>
    <property type="match status" value="1"/>
</dbReference>
<evidence type="ECO:0000256" key="5">
    <source>
        <dbReference type="PROSITE-ProRule" id="PRU00339"/>
    </source>
</evidence>
<dbReference type="GO" id="GO:0061630">
    <property type="term" value="F:ubiquitin protein ligase activity"/>
    <property type="evidence" value="ECO:0007669"/>
    <property type="project" value="TreeGrafter"/>
</dbReference>
<feature type="repeat" description="TPR" evidence="5">
    <location>
        <begin position="94"/>
        <end position="127"/>
    </location>
</feature>
<organism evidence="9 10">
    <name type="scientific">Lactuca saligna</name>
    <name type="common">Willowleaf lettuce</name>
    <dbReference type="NCBI Taxonomy" id="75948"/>
    <lineage>
        <taxon>Eukaryota</taxon>
        <taxon>Viridiplantae</taxon>
        <taxon>Streptophyta</taxon>
        <taxon>Embryophyta</taxon>
        <taxon>Tracheophyta</taxon>
        <taxon>Spermatophyta</taxon>
        <taxon>Magnoliopsida</taxon>
        <taxon>eudicotyledons</taxon>
        <taxon>Gunneridae</taxon>
        <taxon>Pentapetalae</taxon>
        <taxon>asterids</taxon>
        <taxon>campanulids</taxon>
        <taxon>Asterales</taxon>
        <taxon>Asteraceae</taxon>
        <taxon>Cichorioideae</taxon>
        <taxon>Cichorieae</taxon>
        <taxon>Lactucinae</taxon>
        <taxon>Lactuca</taxon>
    </lineage>
</organism>
<dbReference type="CDD" id="cd16514">
    <property type="entry name" value="RING-HC_LONFs_rpt2"/>
    <property type="match status" value="1"/>
</dbReference>
<reference evidence="9" key="1">
    <citation type="submission" date="2023-04" db="EMBL/GenBank/DDBJ databases">
        <authorList>
            <person name="Vijverberg K."/>
            <person name="Xiong W."/>
            <person name="Schranz E."/>
        </authorList>
    </citation>
    <scope>NUCLEOTIDE SEQUENCE</scope>
</reference>
<dbReference type="PROSITE" id="PS50005">
    <property type="entry name" value="TPR"/>
    <property type="match status" value="1"/>
</dbReference>
<gene>
    <name evidence="9" type="ORF">LSALG_LOCUS23553</name>
</gene>
<evidence type="ECO:0000313" key="10">
    <source>
        <dbReference type="Proteomes" id="UP001177003"/>
    </source>
</evidence>
<dbReference type="SMART" id="SM00028">
    <property type="entry name" value="TPR"/>
    <property type="match status" value="2"/>
</dbReference>
<keyword evidence="10" id="KW-1185">Reference proteome</keyword>
<evidence type="ECO:0000256" key="3">
    <source>
        <dbReference type="ARBA" id="ARBA00022833"/>
    </source>
</evidence>
<keyword evidence="6" id="KW-0472">Membrane</keyword>
<evidence type="ECO:0000259" key="8">
    <source>
        <dbReference type="PROSITE" id="PS51787"/>
    </source>
</evidence>
<feature type="domain" description="Lon N-terminal" evidence="8">
    <location>
        <begin position="331"/>
        <end position="534"/>
    </location>
</feature>
<dbReference type="Proteomes" id="UP001177003">
    <property type="component" value="Chromosome 5"/>
</dbReference>
<dbReference type="SMART" id="SM00464">
    <property type="entry name" value="LON"/>
    <property type="match status" value="1"/>
</dbReference>
<dbReference type="GO" id="GO:0008270">
    <property type="term" value="F:zinc ion binding"/>
    <property type="evidence" value="ECO:0007669"/>
    <property type="project" value="UniProtKB-KW"/>
</dbReference>
<evidence type="ECO:0000313" key="9">
    <source>
        <dbReference type="EMBL" id="CAI9283993.1"/>
    </source>
</evidence>
<dbReference type="PROSITE" id="PS50089">
    <property type="entry name" value="ZF_RING_2"/>
    <property type="match status" value="1"/>
</dbReference>
<dbReference type="InterPro" id="IPR046336">
    <property type="entry name" value="Lon_prtase_N_sf"/>
</dbReference>
<dbReference type="Pfam" id="PF02190">
    <property type="entry name" value="LON_substr_bdg"/>
    <property type="match status" value="1"/>
</dbReference>
<protein>
    <submittedName>
        <fullName evidence="9">Uncharacterized protein</fullName>
    </submittedName>
</protein>
<keyword evidence="6" id="KW-0812">Transmembrane</keyword>
<dbReference type="InterPro" id="IPR003111">
    <property type="entry name" value="Lon_prtase_N"/>
</dbReference>
<keyword evidence="1" id="KW-0479">Metal-binding</keyword>
<evidence type="ECO:0000256" key="6">
    <source>
        <dbReference type="SAM" id="Phobius"/>
    </source>
</evidence>
<sequence>MERRILERTRSYPPSSINALTISFHSLLCFHIHCIYYIIYTFLWLRSSPIWPVCKMATDEESSAGFSLEGIEDVEDFVLGDQEESLDTGRSTHLLDLMKMANKALRVNRYEEAVNYYSRAHNIKPDDPIILSNRCAAYLKIGHFLKHRPAAASELRPLIGLDPTTHASLALKDAEHFMNLQNHTVMAYILKANALILLERFEQARDVILTGLQLDASSNALKKLEKFTVDIFGKRTHGQIQTPRTDDFDCTLCFKLFYDPITTPCGHTFCRSCLFQSMDQGNRCPLCRTVLFISPRTCAISVTLKSIIERNFPVEYAERKLENESLSKMGPDLLPLFVMDVVLPCQKFHLNIFEARYRLMVRRIMEGNRRMGMVILDTSTGSVADYACEVEITDCEPLPDGRFFLKVESRRRCHILRNWDQDGYRVAEIEWVHDLSPTEGTKERSDLQDMTDVMAEYARSWIRLAQEAAQGDQMRLTELHKAQGMMPSTRDLESFSFWLATLSNRRPQERLDLLRMKDTTARLRRAYQDLKAAEQGCVLQ</sequence>
<dbReference type="Pfam" id="PF13414">
    <property type="entry name" value="TPR_11"/>
    <property type="match status" value="1"/>
</dbReference>
<dbReference type="Gene3D" id="3.30.40.10">
    <property type="entry name" value="Zinc/RING finger domain, C3HC4 (zinc finger)"/>
    <property type="match status" value="1"/>
</dbReference>
<feature type="transmembrane region" description="Helical" evidence="6">
    <location>
        <begin position="20"/>
        <end position="45"/>
    </location>
</feature>
<dbReference type="InterPro" id="IPR015947">
    <property type="entry name" value="PUA-like_sf"/>
</dbReference>
<dbReference type="InterPro" id="IPR019734">
    <property type="entry name" value="TPR_rpt"/>
</dbReference>
<dbReference type="EMBL" id="OX465081">
    <property type="protein sequence ID" value="CAI9283993.1"/>
    <property type="molecule type" value="Genomic_DNA"/>
</dbReference>
<name>A0AA36E6E8_LACSI</name>
<proteinExistence type="predicted"/>
<keyword evidence="5" id="KW-0802">TPR repeat</keyword>
<dbReference type="GO" id="GO:0005737">
    <property type="term" value="C:cytoplasm"/>
    <property type="evidence" value="ECO:0007669"/>
    <property type="project" value="UniProtKB-ARBA"/>
</dbReference>
<dbReference type="SUPFAM" id="SSF88697">
    <property type="entry name" value="PUA domain-like"/>
    <property type="match status" value="1"/>
</dbReference>
<evidence type="ECO:0000259" key="7">
    <source>
        <dbReference type="PROSITE" id="PS50089"/>
    </source>
</evidence>
<keyword evidence="6" id="KW-1133">Transmembrane helix</keyword>
<evidence type="ECO:0000256" key="4">
    <source>
        <dbReference type="PROSITE-ProRule" id="PRU00175"/>
    </source>
</evidence>
<dbReference type="InterPro" id="IPR001841">
    <property type="entry name" value="Znf_RING"/>
</dbReference>
<dbReference type="AlphaFoldDB" id="A0AA36E6E8"/>
<feature type="domain" description="RING-type" evidence="7">
    <location>
        <begin position="250"/>
        <end position="288"/>
    </location>
</feature>
<dbReference type="PROSITE" id="PS00518">
    <property type="entry name" value="ZF_RING_1"/>
    <property type="match status" value="1"/>
</dbReference>
<dbReference type="InterPro" id="IPR013083">
    <property type="entry name" value="Znf_RING/FYVE/PHD"/>
</dbReference>
<evidence type="ECO:0000256" key="2">
    <source>
        <dbReference type="ARBA" id="ARBA00022771"/>
    </source>
</evidence>
<dbReference type="SUPFAM" id="SSF48452">
    <property type="entry name" value="TPR-like"/>
    <property type="match status" value="1"/>
</dbReference>